<evidence type="ECO:0000256" key="1">
    <source>
        <dbReference type="ARBA" id="ARBA00001933"/>
    </source>
</evidence>
<dbReference type="EMBL" id="FXAN01000093">
    <property type="protein sequence ID" value="SMG02167.1"/>
    <property type="molecule type" value="Genomic_DNA"/>
</dbReference>
<dbReference type="SUPFAM" id="SSF53383">
    <property type="entry name" value="PLP-dependent transferases"/>
    <property type="match status" value="1"/>
</dbReference>
<dbReference type="NCBIfam" id="NF005601">
    <property type="entry name" value="PRK07337.1"/>
    <property type="match status" value="1"/>
</dbReference>
<name>A0A238HAW6_9BURK</name>
<dbReference type="InterPro" id="IPR015421">
    <property type="entry name" value="PyrdxlP-dep_Trfase_major"/>
</dbReference>
<dbReference type="PROSITE" id="PS00105">
    <property type="entry name" value="AA_TRANSFER_CLASS_1"/>
    <property type="match status" value="1"/>
</dbReference>
<gene>
    <name evidence="8" type="ORF">BSIN_4933</name>
</gene>
<evidence type="ECO:0000256" key="4">
    <source>
        <dbReference type="ARBA" id="ARBA00022679"/>
    </source>
</evidence>
<evidence type="ECO:0000313" key="8">
    <source>
        <dbReference type="EMBL" id="SMG02167.1"/>
    </source>
</evidence>
<feature type="domain" description="Aminotransferase class I/classII large" evidence="7">
    <location>
        <begin position="74"/>
        <end position="426"/>
    </location>
</feature>
<evidence type="ECO:0000259" key="7">
    <source>
        <dbReference type="Pfam" id="PF00155"/>
    </source>
</evidence>
<evidence type="ECO:0000313" key="9">
    <source>
        <dbReference type="Proteomes" id="UP000198460"/>
    </source>
</evidence>
<dbReference type="InterPro" id="IPR015424">
    <property type="entry name" value="PyrdxlP-dep_Trfase"/>
</dbReference>
<dbReference type="Pfam" id="PF00155">
    <property type="entry name" value="Aminotran_1_2"/>
    <property type="match status" value="1"/>
</dbReference>
<dbReference type="InterPro" id="IPR004839">
    <property type="entry name" value="Aminotransferase_I/II_large"/>
</dbReference>
<sequence length="432" mass="46526">MPRAAFMQPHRRRARAFPAAAPASPAPFCNRLYPTMNTATDSPVRLASRVDAIEPFYVMEIVKEAAALERAGRDIIHMSIGEPDFTAPEPVVEAAAAALRRGVTQYTSALGIAPLREAIAAHYARAYGLAIEPERIVVTAGASAALLLACVALVGRDDEVLMPDPSYPCNRHFVATAEGRAILVPSGPEARFQLTARDVDARWTERTRGVLLASPSNPTGTSLAPDELGRIIGAVRARGGFAIVDEIYQGLSYGGAPVSALSFSDDVVTVNSFSKYFNMTGWRLGWLVVPPALVATFEKLAQNLFICASALAQHAALACFEPDTLAIYEARRAEFQRRRDFIVPAIESVGFKVPVMPDGAFYVYAQCGGVAHPAARDSAALTQAMLHDAGVVLVPGMDFGIHAPRDYIRLSYATAYARLEEAIERLHKLFGG</sequence>
<dbReference type="PANTHER" id="PTHR46383:SF2">
    <property type="entry name" value="AMINOTRANSFERASE"/>
    <property type="match status" value="1"/>
</dbReference>
<keyword evidence="3 6" id="KW-0032">Aminotransferase</keyword>
<organism evidence="8 9">
    <name type="scientific">Burkholderia singularis</name>
    <dbReference type="NCBI Taxonomy" id="1503053"/>
    <lineage>
        <taxon>Bacteria</taxon>
        <taxon>Pseudomonadati</taxon>
        <taxon>Pseudomonadota</taxon>
        <taxon>Betaproteobacteria</taxon>
        <taxon>Burkholderiales</taxon>
        <taxon>Burkholderiaceae</taxon>
        <taxon>Burkholderia</taxon>
        <taxon>pseudomallei group</taxon>
    </lineage>
</organism>
<keyword evidence="5" id="KW-0663">Pyridoxal phosphate</keyword>
<dbReference type="Proteomes" id="UP000198460">
    <property type="component" value="Unassembled WGS sequence"/>
</dbReference>
<evidence type="ECO:0000256" key="3">
    <source>
        <dbReference type="ARBA" id="ARBA00022576"/>
    </source>
</evidence>
<dbReference type="PANTHER" id="PTHR46383">
    <property type="entry name" value="ASPARTATE AMINOTRANSFERASE"/>
    <property type="match status" value="1"/>
</dbReference>
<comment type="cofactor">
    <cofactor evidence="1 6">
        <name>pyridoxal 5'-phosphate</name>
        <dbReference type="ChEBI" id="CHEBI:597326"/>
    </cofactor>
</comment>
<dbReference type="Gene3D" id="3.40.640.10">
    <property type="entry name" value="Type I PLP-dependent aspartate aminotransferase-like (Major domain)"/>
    <property type="match status" value="1"/>
</dbReference>
<dbReference type="GO" id="GO:0006520">
    <property type="term" value="P:amino acid metabolic process"/>
    <property type="evidence" value="ECO:0007669"/>
    <property type="project" value="InterPro"/>
</dbReference>
<comment type="similarity">
    <text evidence="2 6">Belongs to the class-I pyridoxal-phosphate-dependent aminotransferase family.</text>
</comment>
<dbReference type="CDD" id="cd00609">
    <property type="entry name" value="AAT_like"/>
    <property type="match status" value="1"/>
</dbReference>
<accession>A0A238HAW6</accession>
<keyword evidence="4 6" id="KW-0808">Transferase</keyword>
<dbReference type="GO" id="GO:0008483">
    <property type="term" value="F:transaminase activity"/>
    <property type="evidence" value="ECO:0007669"/>
    <property type="project" value="UniProtKB-KW"/>
</dbReference>
<evidence type="ECO:0000256" key="2">
    <source>
        <dbReference type="ARBA" id="ARBA00007441"/>
    </source>
</evidence>
<proteinExistence type="inferred from homology"/>
<dbReference type="InterPro" id="IPR004838">
    <property type="entry name" value="NHTrfase_class1_PyrdxlP-BS"/>
</dbReference>
<evidence type="ECO:0000256" key="6">
    <source>
        <dbReference type="RuleBase" id="RU000481"/>
    </source>
</evidence>
<dbReference type="EC" id="2.6.1.-" evidence="6"/>
<dbReference type="GO" id="GO:0030170">
    <property type="term" value="F:pyridoxal phosphate binding"/>
    <property type="evidence" value="ECO:0007669"/>
    <property type="project" value="InterPro"/>
</dbReference>
<reference evidence="8 9" key="1">
    <citation type="submission" date="2017-04" db="EMBL/GenBank/DDBJ databases">
        <authorList>
            <person name="Afonso C.L."/>
            <person name="Miller P.J."/>
            <person name="Scott M.A."/>
            <person name="Spackman E."/>
            <person name="Goraichik I."/>
            <person name="Dimitrov K.M."/>
            <person name="Suarez D.L."/>
            <person name="Swayne D.E."/>
        </authorList>
    </citation>
    <scope>NUCLEOTIDE SEQUENCE [LARGE SCALE GENOMIC DNA]</scope>
    <source>
        <strain evidence="8">LMG 28154</strain>
    </source>
</reference>
<evidence type="ECO:0000256" key="5">
    <source>
        <dbReference type="ARBA" id="ARBA00022898"/>
    </source>
</evidence>
<dbReference type="InterPro" id="IPR050596">
    <property type="entry name" value="AspAT/PAT-like"/>
</dbReference>
<dbReference type="AlphaFoldDB" id="A0A238HAW6"/>
<protein>
    <recommendedName>
        <fullName evidence="6">Aminotransferase</fullName>
        <ecNumber evidence="6">2.6.1.-</ecNumber>
    </recommendedName>
</protein>